<dbReference type="SUPFAM" id="SSF51395">
    <property type="entry name" value="FMN-linked oxidoreductases"/>
    <property type="match status" value="1"/>
</dbReference>
<keyword evidence="4" id="KW-0819">tRNA processing</keyword>
<keyword evidence="2" id="KW-0285">Flavoprotein</keyword>
<evidence type="ECO:0000313" key="8">
    <source>
        <dbReference type="EMBL" id="KGO30168.1"/>
    </source>
</evidence>
<evidence type="ECO:0000256" key="3">
    <source>
        <dbReference type="ARBA" id="ARBA00022643"/>
    </source>
</evidence>
<accession>A0ABR4XQ59</accession>
<keyword evidence="5" id="KW-0521">NADP</keyword>
<dbReference type="Proteomes" id="UP000030023">
    <property type="component" value="Unassembled WGS sequence"/>
</dbReference>
<reference evidence="8 9" key="1">
    <citation type="journal article" date="2014" name="Antonie Van Leeuwenhoek">
        <title>Oenococcus alcoholitolerans sp. nov., a lactic acid bacteria isolated from cachaca and ethanol fermentation processes.</title>
        <authorList>
            <person name="Badotti F."/>
            <person name="Moreira A.P."/>
            <person name="Tonon L.A."/>
            <person name="de Lucena B.T."/>
            <person name="Gomes Fde C."/>
            <person name="Kruger R."/>
            <person name="Thompson C.C."/>
            <person name="de Morais M.A.Jr."/>
            <person name="Rosa C.A."/>
            <person name="Thompson F.L."/>
        </authorList>
    </citation>
    <scope>NUCLEOTIDE SEQUENCE [LARGE SCALE GENOMIC DNA]</scope>
    <source>
        <strain evidence="8 9">UFRJ-M7.2.18</strain>
    </source>
</reference>
<keyword evidence="3" id="KW-0288">FMN</keyword>
<feature type="domain" description="DUS-like FMN-binding" evidence="7">
    <location>
        <begin position="24"/>
        <end position="134"/>
    </location>
</feature>
<evidence type="ECO:0000259" key="7">
    <source>
        <dbReference type="Pfam" id="PF01207"/>
    </source>
</evidence>
<dbReference type="Pfam" id="PF01207">
    <property type="entry name" value="Dus"/>
    <property type="match status" value="1"/>
</dbReference>
<keyword evidence="9" id="KW-1185">Reference proteome</keyword>
<comment type="caution">
    <text evidence="8">The sequence shown here is derived from an EMBL/GenBank/DDBJ whole genome shotgun (WGS) entry which is preliminary data.</text>
</comment>
<gene>
    <name evidence="8" type="ORF">Q757_06790</name>
</gene>
<evidence type="ECO:0000256" key="4">
    <source>
        <dbReference type="ARBA" id="ARBA00022694"/>
    </source>
</evidence>
<proteinExistence type="predicted"/>
<evidence type="ECO:0000313" key="9">
    <source>
        <dbReference type="Proteomes" id="UP000030023"/>
    </source>
</evidence>
<dbReference type="EMBL" id="AXCV01000328">
    <property type="protein sequence ID" value="KGO30168.1"/>
    <property type="molecule type" value="Genomic_DNA"/>
</dbReference>
<organism evidence="8 9">
    <name type="scientific">Oenococcus alcoholitolerans</name>
    <dbReference type="NCBI Taxonomy" id="931074"/>
    <lineage>
        <taxon>Bacteria</taxon>
        <taxon>Bacillati</taxon>
        <taxon>Bacillota</taxon>
        <taxon>Bacilli</taxon>
        <taxon>Lactobacillales</taxon>
        <taxon>Lactobacillaceae</taxon>
        <taxon>Oenococcus</taxon>
    </lineage>
</organism>
<name>A0ABR4XQ59_9LACO</name>
<dbReference type="PROSITE" id="PS01136">
    <property type="entry name" value="UPF0034"/>
    <property type="match status" value="1"/>
</dbReference>
<comment type="cofactor">
    <cofactor evidence="1">
        <name>FMN</name>
        <dbReference type="ChEBI" id="CHEBI:58210"/>
    </cofactor>
</comment>
<dbReference type="InterPro" id="IPR013785">
    <property type="entry name" value="Aldolase_TIM"/>
</dbReference>
<evidence type="ECO:0000256" key="1">
    <source>
        <dbReference type="ARBA" id="ARBA00001917"/>
    </source>
</evidence>
<keyword evidence="6" id="KW-0560">Oxidoreductase</keyword>
<dbReference type="PANTHER" id="PTHR45846">
    <property type="entry name" value="TRNA-DIHYDROURIDINE(47) SYNTHASE [NAD(P)(+)]-LIKE"/>
    <property type="match status" value="1"/>
</dbReference>
<dbReference type="PANTHER" id="PTHR45846:SF1">
    <property type="entry name" value="TRNA-DIHYDROURIDINE(47) SYNTHASE [NAD(P)(+)]-LIKE"/>
    <property type="match status" value="1"/>
</dbReference>
<sequence length="148" mass="16491">MMTQTFWETIKKNSFKQNRPFFSLAPMEAVTDSIFRQVVARAAAPDVFFTEFTNALSITHPKAKFSVMGRLYVDPAEKTMPVVQLWGDQSEAFYKAAFAVKKMGYKAIDINTGCPDSTVVKNGGGSDLIRHPEKCPGSLRLADRAAYQ</sequence>
<protein>
    <recommendedName>
        <fullName evidence="7">DUS-like FMN-binding domain-containing protein</fullName>
    </recommendedName>
</protein>
<dbReference type="Gene3D" id="3.20.20.70">
    <property type="entry name" value="Aldolase class I"/>
    <property type="match status" value="1"/>
</dbReference>
<evidence type="ECO:0000256" key="6">
    <source>
        <dbReference type="ARBA" id="ARBA00023002"/>
    </source>
</evidence>
<dbReference type="InterPro" id="IPR035587">
    <property type="entry name" value="DUS-like_FMN-bd"/>
</dbReference>
<evidence type="ECO:0000256" key="5">
    <source>
        <dbReference type="ARBA" id="ARBA00022857"/>
    </source>
</evidence>
<dbReference type="InterPro" id="IPR018517">
    <property type="entry name" value="tRNA_hU_synthase_CS"/>
</dbReference>
<evidence type="ECO:0000256" key="2">
    <source>
        <dbReference type="ARBA" id="ARBA00022630"/>
    </source>
</evidence>